<evidence type="ECO:0000256" key="1">
    <source>
        <dbReference type="ARBA" id="ARBA00006139"/>
    </source>
</evidence>
<name>A0A1M4YQH1_9BACT</name>
<evidence type="ECO:0000256" key="3">
    <source>
        <dbReference type="ARBA" id="ARBA00022670"/>
    </source>
</evidence>
<dbReference type="InterPro" id="IPR001872">
    <property type="entry name" value="Peptidase_A8"/>
</dbReference>
<reference evidence="11 12" key="1">
    <citation type="submission" date="2016-11" db="EMBL/GenBank/DDBJ databases">
        <authorList>
            <person name="Jaros S."/>
            <person name="Januszkiewicz K."/>
            <person name="Wedrychowicz H."/>
        </authorList>
    </citation>
    <scope>NUCLEOTIDE SEQUENCE [LARGE SCALE GENOMIC DNA]</scope>
    <source>
        <strain evidence="11 12">DSM 26910</strain>
    </source>
</reference>
<evidence type="ECO:0000256" key="10">
    <source>
        <dbReference type="RuleBase" id="RU004181"/>
    </source>
</evidence>
<evidence type="ECO:0000256" key="7">
    <source>
        <dbReference type="ARBA" id="ARBA00022989"/>
    </source>
</evidence>
<keyword evidence="2 9" id="KW-1003">Cell membrane</keyword>
<evidence type="ECO:0000313" key="11">
    <source>
        <dbReference type="EMBL" id="SHF08010.1"/>
    </source>
</evidence>
<keyword evidence="4 9" id="KW-0812">Transmembrane</keyword>
<dbReference type="HAMAP" id="MF_00161">
    <property type="entry name" value="LspA"/>
    <property type="match status" value="1"/>
</dbReference>
<dbReference type="PANTHER" id="PTHR33695:SF1">
    <property type="entry name" value="LIPOPROTEIN SIGNAL PEPTIDASE"/>
    <property type="match status" value="1"/>
</dbReference>
<keyword evidence="5 9" id="KW-0064">Aspartyl protease</keyword>
<keyword evidence="7 9" id="KW-1133">Transmembrane helix</keyword>
<comment type="similarity">
    <text evidence="1 9 10">Belongs to the peptidase A8 family.</text>
</comment>
<accession>A0A1M4YQH1</accession>
<dbReference type="GO" id="GO:0004190">
    <property type="term" value="F:aspartic-type endopeptidase activity"/>
    <property type="evidence" value="ECO:0007669"/>
    <property type="project" value="UniProtKB-UniRule"/>
</dbReference>
<feature type="transmembrane region" description="Helical" evidence="9">
    <location>
        <begin position="168"/>
        <end position="187"/>
    </location>
</feature>
<evidence type="ECO:0000256" key="8">
    <source>
        <dbReference type="ARBA" id="ARBA00023136"/>
    </source>
</evidence>
<dbReference type="STRING" id="1484053.SAMN05444274_103431"/>
<dbReference type="GO" id="GO:0005886">
    <property type="term" value="C:plasma membrane"/>
    <property type="evidence" value="ECO:0007669"/>
    <property type="project" value="UniProtKB-SubCell"/>
</dbReference>
<feature type="active site" evidence="9">
    <location>
        <position position="139"/>
    </location>
</feature>
<comment type="subcellular location">
    <subcellularLocation>
        <location evidence="9">Cell membrane</location>
        <topology evidence="9">Multi-pass membrane protein</topology>
    </subcellularLocation>
</comment>
<dbReference type="NCBIfam" id="NF011369">
    <property type="entry name" value="PRK14788.1"/>
    <property type="match status" value="1"/>
</dbReference>
<comment type="caution">
    <text evidence="9">Lacks conserved residue(s) required for the propagation of feature annotation.</text>
</comment>
<sequence length="218" mass="24820">MIIFLVLAADQVLKIWVKTNFSLGDEIVVFKNWFILHFVENNGMAFGFEFAGEYGKLFLSIFRIIAVIAIGWYLFKLARHKEVPFGFLACIALIFSGAIGNIIDSLFYGMVFNHSYGQVADFLPEGGGYATFLHGRVVDMFFFPIIDTTLPDWLPIWGGKEFVFFRPVFNIADSSITVGIFSILLFYRKQFNNLDKKKEAEKSAEDEAVESKDEVTNQ</sequence>
<keyword evidence="6 9" id="KW-0378">Hydrolase</keyword>
<proteinExistence type="inferred from homology"/>
<gene>
    <name evidence="9" type="primary">lspA</name>
    <name evidence="11" type="ORF">SAMN05444274_103431</name>
</gene>
<evidence type="ECO:0000256" key="4">
    <source>
        <dbReference type="ARBA" id="ARBA00022692"/>
    </source>
</evidence>
<dbReference type="Proteomes" id="UP000184164">
    <property type="component" value="Unassembled WGS sequence"/>
</dbReference>
<evidence type="ECO:0000256" key="2">
    <source>
        <dbReference type="ARBA" id="ARBA00022475"/>
    </source>
</evidence>
<dbReference type="UniPathway" id="UPA00665"/>
<dbReference type="EMBL" id="FQUM01000003">
    <property type="protein sequence ID" value="SHF08010.1"/>
    <property type="molecule type" value="Genomic_DNA"/>
</dbReference>
<keyword evidence="8 9" id="KW-0472">Membrane</keyword>
<organism evidence="11 12">
    <name type="scientific">Mariniphaga anaerophila</name>
    <dbReference type="NCBI Taxonomy" id="1484053"/>
    <lineage>
        <taxon>Bacteria</taxon>
        <taxon>Pseudomonadati</taxon>
        <taxon>Bacteroidota</taxon>
        <taxon>Bacteroidia</taxon>
        <taxon>Marinilabiliales</taxon>
        <taxon>Prolixibacteraceae</taxon>
        <taxon>Mariniphaga</taxon>
    </lineage>
</organism>
<feature type="transmembrane region" description="Helical" evidence="9">
    <location>
        <begin position="57"/>
        <end position="75"/>
    </location>
</feature>
<dbReference type="GO" id="GO:0006508">
    <property type="term" value="P:proteolysis"/>
    <property type="evidence" value="ECO:0007669"/>
    <property type="project" value="UniProtKB-KW"/>
</dbReference>
<comment type="catalytic activity">
    <reaction evidence="9">
        <text>Release of signal peptides from bacterial membrane prolipoproteins. Hydrolyzes -Xaa-Yaa-Zaa-|-(S,diacylglyceryl)Cys-, in which Xaa is hydrophobic (preferably Leu), and Yaa (Ala or Ser) and Zaa (Gly or Ala) have small, neutral side chains.</text>
        <dbReference type="EC" id="3.4.23.36"/>
    </reaction>
</comment>
<protein>
    <recommendedName>
        <fullName evidence="9">Lipoprotein signal peptidase</fullName>
        <ecNumber evidence="9">3.4.23.36</ecNumber>
    </recommendedName>
    <alternativeName>
        <fullName evidence="9">Prolipoprotein signal peptidase</fullName>
    </alternativeName>
    <alternativeName>
        <fullName evidence="9">Signal peptidase II</fullName>
        <shortName evidence="9">SPase II</shortName>
    </alternativeName>
</protein>
<feature type="transmembrane region" description="Helical" evidence="9">
    <location>
        <begin position="87"/>
        <end position="108"/>
    </location>
</feature>
<feature type="active site" evidence="9">
    <location>
        <position position="173"/>
    </location>
</feature>
<comment type="function">
    <text evidence="9">This protein specifically catalyzes the removal of signal peptides from prolipoproteins.</text>
</comment>
<dbReference type="AlphaFoldDB" id="A0A1M4YQH1"/>
<dbReference type="PRINTS" id="PR00781">
    <property type="entry name" value="LIPOSIGPTASE"/>
</dbReference>
<keyword evidence="12" id="KW-1185">Reference proteome</keyword>
<dbReference type="Pfam" id="PF01252">
    <property type="entry name" value="Peptidase_A8"/>
    <property type="match status" value="1"/>
</dbReference>
<dbReference type="EC" id="3.4.23.36" evidence="9"/>
<evidence type="ECO:0000313" key="12">
    <source>
        <dbReference type="Proteomes" id="UP000184164"/>
    </source>
</evidence>
<evidence type="ECO:0000256" key="9">
    <source>
        <dbReference type="HAMAP-Rule" id="MF_00161"/>
    </source>
</evidence>
<keyword evidence="3 9" id="KW-0645">Protease</keyword>
<evidence type="ECO:0000256" key="5">
    <source>
        <dbReference type="ARBA" id="ARBA00022750"/>
    </source>
</evidence>
<evidence type="ECO:0000256" key="6">
    <source>
        <dbReference type="ARBA" id="ARBA00022801"/>
    </source>
</evidence>
<dbReference type="PANTHER" id="PTHR33695">
    <property type="entry name" value="LIPOPROTEIN SIGNAL PEPTIDASE"/>
    <property type="match status" value="1"/>
</dbReference>
<comment type="pathway">
    <text evidence="9">Protein modification; lipoprotein biosynthesis (signal peptide cleavage).</text>
</comment>